<proteinExistence type="predicted"/>
<organism evidence="4 5">
    <name type="scientific">Cyanobium gracile UHCC 0281</name>
    <dbReference type="NCBI Taxonomy" id="3110309"/>
    <lineage>
        <taxon>Bacteria</taxon>
        <taxon>Bacillati</taxon>
        <taxon>Cyanobacteriota</taxon>
        <taxon>Cyanophyceae</taxon>
        <taxon>Synechococcales</taxon>
        <taxon>Prochlorococcaceae</taxon>
        <taxon>Cyanobium</taxon>
    </lineage>
</organism>
<dbReference type="EMBL" id="JAYGHY010000024">
    <property type="protein sequence ID" value="MEA5442671.1"/>
    <property type="molecule type" value="Genomic_DNA"/>
</dbReference>
<feature type="domain" description="Glycosyltransferase subfamily 4-like N-terminal" evidence="3">
    <location>
        <begin position="52"/>
        <end position="181"/>
    </location>
</feature>
<dbReference type="Pfam" id="PF13439">
    <property type="entry name" value="Glyco_transf_4"/>
    <property type="match status" value="1"/>
</dbReference>
<sequence>MRGLKIAFDVSQTGRQKAGCGFYAAALIDGLLESAADDEQFTLLTSFGDFFHDPLQALAFPHWRRGVRYGPRKVRRRSATRFWTNQYKAGSFLDLFDIVHANNFWCPPWRLRGSLIYTLYDMSFVEHPEWTTETNRKGCLEGVQRAAQFADGFVAISEATKQAFLKHFPDIAPDRVEVIYPASRFGQPGFHPEVKPPDHEVFKAGEPFFLSTGTIEPRKNQAFLLDVYQQFRARGGKPIPLVLAGKQGWLMDDFDEQIAASPWAEDIYILGYVSDGELTWLYQHCHVNLYPSHYEGFGLPVLEGMHFGTPVVCSNRTSLPEIVGEAGVLLPPDDLTGWVHALESLASEPQRRQELQQAAVARAARFDWKRSVAQIRRLYEAA</sequence>
<evidence type="ECO:0000313" key="5">
    <source>
        <dbReference type="Proteomes" id="UP001302329"/>
    </source>
</evidence>
<evidence type="ECO:0000313" key="4">
    <source>
        <dbReference type="EMBL" id="MEA5442671.1"/>
    </source>
</evidence>
<dbReference type="SUPFAM" id="SSF53756">
    <property type="entry name" value="UDP-Glycosyltransferase/glycogen phosphorylase"/>
    <property type="match status" value="1"/>
</dbReference>
<evidence type="ECO:0000259" key="3">
    <source>
        <dbReference type="Pfam" id="PF13439"/>
    </source>
</evidence>
<keyword evidence="5" id="KW-1185">Reference proteome</keyword>
<dbReference type="PANTHER" id="PTHR46401">
    <property type="entry name" value="GLYCOSYLTRANSFERASE WBBK-RELATED"/>
    <property type="match status" value="1"/>
</dbReference>
<dbReference type="Gene3D" id="3.40.50.2000">
    <property type="entry name" value="Glycogen Phosphorylase B"/>
    <property type="match status" value="2"/>
</dbReference>
<reference evidence="4 5" key="1">
    <citation type="submission" date="2023-12" db="EMBL/GenBank/DDBJ databases">
        <title>Baltic Sea Cyanobacteria.</title>
        <authorList>
            <person name="Delbaje E."/>
            <person name="Fewer D.P."/>
            <person name="Shishido T.K."/>
        </authorList>
    </citation>
    <scope>NUCLEOTIDE SEQUENCE [LARGE SCALE GENOMIC DNA]</scope>
    <source>
        <strain evidence="4 5">UHCC 0281</strain>
    </source>
</reference>
<dbReference type="Pfam" id="PF00534">
    <property type="entry name" value="Glycos_transf_1"/>
    <property type="match status" value="1"/>
</dbReference>
<dbReference type="InterPro" id="IPR028098">
    <property type="entry name" value="Glyco_trans_4-like_N"/>
</dbReference>
<accession>A0ABU5SVX2</accession>
<comment type="caution">
    <text evidence="4">The sequence shown here is derived from an EMBL/GenBank/DDBJ whole genome shotgun (WGS) entry which is preliminary data.</text>
</comment>
<evidence type="ECO:0000256" key="1">
    <source>
        <dbReference type="ARBA" id="ARBA00022679"/>
    </source>
</evidence>
<keyword evidence="1" id="KW-0808">Transferase</keyword>
<dbReference type="InterPro" id="IPR001296">
    <property type="entry name" value="Glyco_trans_1"/>
</dbReference>
<protein>
    <submittedName>
        <fullName evidence="4">Glycosyltransferase family 1 protein</fullName>
    </submittedName>
</protein>
<feature type="domain" description="Glycosyl transferase family 1" evidence="2">
    <location>
        <begin position="202"/>
        <end position="359"/>
    </location>
</feature>
<name>A0ABU5SVX2_9CYAN</name>
<dbReference type="Proteomes" id="UP001302329">
    <property type="component" value="Unassembled WGS sequence"/>
</dbReference>
<gene>
    <name evidence="4" type="ORF">VB739_08925</name>
</gene>
<dbReference type="PANTHER" id="PTHR46401:SF2">
    <property type="entry name" value="GLYCOSYLTRANSFERASE WBBK-RELATED"/>
    <property type="match status" value="1"/>
</dbReference>
<dbReference type="CDD" id="cd03809">
    <property type="entry name" value="GT4_MtfB-like"/>
    <property type="match status" value="1"/>
</dbReference>
<evidence type="ECO:0000259" key="2">
    <source>
        <dbReference type="Pfam" id="PF00534"/>
    </source>
</evidence>
<dbReference type="RefSeq" id="WP_323356720.1">
    <property type="nucleotide sequence ID" value="NZ_JAYGHY010000024.1"/>
</dbReference>